<dbReference type="InterPro" id="IPR006530">
    <property type="entry name" value="YD"/>
</dbReference>
<dbReference type="InterPro" id="IPR014756">
    <property type="entry name" value="Ig_E-set"/>
</dbReference>
<feature type="domain" description="Teneurin-like YD-shell" evidence="3">
    <location>
        <begin position="1566"/>
        <end position="1834"/>
    </location>
</feature>
<dbReference type="SUPFAM" id="SSF81296">
    <property type="entry name" value="E set domains"/>
    <property type="match status" value="1"/>
</dbReference>
<organism evidence="4">
    <name type="scientific">uncultured Desulfobacterium sp</name>
    <dbReference type="NCBI Taxonomy" id="201089"/>
    <lineage>
        <taxon>Bacteria</taxon>
        <taxon>Pseudomonadati</taxon>
        <taxon>Thermodesulfobacteriota</taxon>
        <taxon>Desulfobacteria</taxon>
        <taxon>Desulfobacterales</taxon>
        <taxon>Desulfobacteriaceae</taxon>
        <taxon>Desulfobacterium</taxon>
        <taxon>environmental samples</taxon>
    </lineage>
</organism>
<protein>
    <submittedName>
        <fullName evidence="4">Uncharacterized protein</fullName>
    </submittedName>
</protein>
<dbReference type="InterPro" id="IPR013783">
    <property type="entry name" value="Ig-like_fold"/>
</dbReference>
<dbReference type="SUPFAM" id="SSF50956">
    <property type="entry name" value="Thermostable phytase (3-phytase)"/>
    <property type="match status" value="1"/>
</dbReference>
<dbReference type="NCBIfam" id="TIGR01643">
    <property type="entry name" value="YD_repeat_2x"/>
    <property type="match status" value="18"/>
</dbReference>
<dbReference type="EMBL" id="OJIN01000067">
    <property type="protein sequence ID" value="SPD72923.1"/>
    <property type="molecule type" value="Genomic_DNA"/>
</dbReference>
<gene>
    <name evidence="4" type="ORF">PITCH_A1590005</name>
</gene>
<evidence type="ECO:0000256" key="1">
    <source>
        <dbReference type="ARBA" id="ARBA00022737"/>
    </source>
</evidence>
<dbReference type="Gene3D" id="2.180.10.10">
    <property type="entry name" value="RHS repeat-associated core"/>
    <property type="match status" value="5"/>
</dbReference>
<keyword evidence="1" id="KW-0677">Repeat</keyword>
<dbReference type="SUPFAM" id="SSF69304">
    <property type="entry name" value="Tricorn protease N-terminal domain"/>
    <property type="match status" value="1"/>
</dbReference>
<dbReference type="InterPro" id="IPR056823">
    <property type="entry name" value="TEN-like_YD-shell"/>
</dbReference>
<feature type="domain" description="Teneurin-like YD-shell" evidence="3">
    <location>
        <begin position="811"/>
        <end position="957"/>
    </location>
</feature>
<reference evidence="4" key="1">
    <citation type="submission" date="2018-01" db="EMBL/GenBank/DDBJ databases">
        <authorList>
            <person name="Regsiter A."/>
            <person name="William W."/>
        </authorList>
    </citation>
    <scope>NUCLEOTIDE SEQUENCE</scope>
    <source>
        <strain evidence="4">TRIP AH-1</strain>
    </source>
</reference>
<evidence type="ECO:0000313" key="4">
    <source>
        <dbReference type="EMBL" id="SPD72923.1"/>
    </source>
</evidence>
<dbReference type="InterPro" id="IPR022385">
    <property type="entry name" value="Rhs_assc_core"/>
</dbReference>
<evidence type="ECO:0000259" key="2">
    <source>
        <dbReference type="Pfam" id="PF01833"/>
    </source>
</evidence>
<dbReference type="Pfam" id="PF25023">
    <property type="entry name" value="TEN_YD-shell"/>
    <property type="match status" value="3"/>
</dbReference>
<evidence type="ECO:0000259" key="3">
    <source>
        <dbReference type="Pfam" id="PF25023"/>
    </source>
</evidence>
<feature type="domain" description="IPT/TIG" evidence="2">
    <location>
        <begin position="439"/>
        <end position="521"/>
    </location>
</feature>
<sequence>MDLKKGFYRFIAKFLVWVMIFQGMPLWQLSQAYDIEFNPDRLNKVVAILASFLSPSTAHAGVAPDANDYTVNRISENFFAISDTGTKLTLADEGGTSGIPIGFNFVYYGTIFTTVTVTANGYLGFSPTISPDNTIIPLADTPNALIAPFWDDLNPGLNPGGGVFFQTIGSAPDRRFIVEWKDVPLKSDPDSRLTFEAVLFEGNNEIQFHYLSMIDGSGMTTSPMVTGQSATIGIENADGGKGNEVAYNKAGSVKSGSAVSFTLAGTAFKTARLLGDLNGDGGVDVQDQFVLTHTIIDARQTRPSLDLVLSDIAPVPASNGGPFGDQAINSSDHSQIFEAVMGRAGLNPTLCISSYYIASPTEVVTFYGSGFDTVAAANNSVVFVGADGSQTPVPAQTVTPDGSQITVTIPSGLQFPCSVMAKRTSLASNSLLFLLEGMPLIANLTPDSGEEGDAIIIRGYEFGANPADNTVRFNGISAVISEVTNTAGMDTLVATVPAGASTGSVTVTVNSNPSNQIAFTYDGPPQVMIASPADNGEISGKVDVIGTASDLKLVTFTLELGLVNEDYSVSYAPIATGTSNVTSGVLGAIDSTLLSNGFYKLRLTAQDQSGKVSSTSRGIVIAGENKPGIFTLNINEMDVPVSGVNITVNRIYDSRMRTSSQDFGRGWHIEVLKEGTYKNNMPPGEGWNTSIGGWIPVCQSTTETVGHETEIRFSDTEFYRFVPVVDTSYAWPLGGGYCEGYFGYQQVGGVPGASLQVLGDNYVLSGGGELVDLDFEVYEPQQVRLTTLNGRQIDLDMQQGVTRIADTNGNALTINNNGVTHSSGKSVSFTRDGQGRITAITDPSGKTITYTYNGDGTLASVTDRNGKTTTYTYDDYLLTEIHDPSGAVPQRNEYDEAGRLIAYVDATGQRTEITTDVNSNTTSVEDKLGNTTTLQYNDKGLITEVTSGGQTKHATYDDSGNKLTETDELGNTTTYTYDANNNLLSKTDPLGHTTSWTYNAKGKVLTETNANGGVTTRTYDASGNLLTVTDALGNTTTFTYDSKGNKLSETDPLGNTTTFEYNTYGNQTKKTDPLGNATTYTYDANGNRLTQTVSRNLGGSTVNETTTFTYDSNGNKLTETDPLGHVKTFAYNHTGHVTSETDANGNTVTQQYDANGNLTRKNFADGTFDVYGYDQENRRTAQTDRAGRTTFFEYDSQGRPTSIRFADNAVQSRGYDAAGRMTSITDPLGNVTQQQFDAAGRRVRTIDSLGNQTEFAFDEVGNQISATDANGNTTSFDYDANNRLLKTIFPDGTFKTTVYDAAGRKISETDQAGKTTEFEYDEMGRLILVTDSLGGVTSYAYDEVGNRITETDANGNTTSYEYDAMGRITKTTRPMGMSETLAYDAVGNMVSKTDFSGATTTYAYDVNNTLVTTNLPGGAVETITYTPTGKRATEVDSRGTTTYEYDTRDRLVRRTDPGGTQIEYAYDLAGNRTEVTTAAGITQYAYDAINRLSRVTDPDGGITNYAYDNVGNRASITYANGDVTTYTYDTLNRLTNITSRKSDTSLIASYTYTLGPAGNRTRVVEGHSGRSVDYTYDALYRLVNEDIADPVNGDSSTAYTYDPVGNRLTMTSGTGTTSYTYDNNNRLLTENGITYSYDANGNMVGRSDSVSTTYAYDGKNRLIEVNDGTNISQYVYDMKGIRVRTTVNGSDITNYLVDNNREFAQVLRETNGSGSELAKYVYGDELLSQSRGAIKSYFLHDGQMSTRTLTNAAGDSTDSYIFDAFGVLLAHTGSTPNQYLYTGQFLDPNSGFYYLRARWMRPETGRFISADTIHGSVFEPQTLHKYIYCLNNPVNRMDPGGNQSLAECMVSVSIVQILVAIAPTVFTGVATAVLIKAFWEPGFAMRYGGLDLIMLGGPEVFVELGFKLYTTGNLLIEVGAALIDLTNALIGIGFAFTGLASTIGSLASAANVIQAIANGVLAATAIADLVSKVGEIGGKLEAIRVAMGGQPANAAPPPQVQQDCSSLKDIVISLVNLAANIASKIQ</sequence>
<proteinExistence type="predicted"/>
<dbReference type="InterPro" id="IPR002909">
    <property type="entry name" value="IPT_dom"/>
</dbReference>
<dbReference type="PANTHER" id="PTHR32305:SF15">
    <property type="entry name" value="PROTEIN RHSA-RELATED"/>
    <property type="match status" value="1"/>
</dbReference>
<feature type="domain" description="Teneurin-like YD-shell" evidence="3">
    <location>
        <begin position="1104"/>
        <end position="1294"/>
    </location>
</feature>
<dbReference type="PANTHER" id="PTHR32305">
    <property type="match status" value="1"/>
</dbReference>
<dbReference type="Pfam" id="PF01833">
    <property type="entry name" value="TIG"/>
    <property type="match status" value="1"/>
</dbReference>
<accession>A0A445MU04</accession>
<dbReference type="InterPro" id="IPR031325">
    <property type="entry name" value="RHS_repeat"/>
</dbReference>
<dbReference type="InterPro" id="IPR050708">
    <property type="entry name" value="T6SS_VgrG/RHS"/>
</dbReference>
<dbReference type="Pfam" id="PF05593">
    <property type="entry name" value="RHS_repeat"/>
    <property type="match status" value="8"/>
</dbReference>
<dbReference type="NCBIfam" id="TIGR03696">
    <property type="entry name" value="Rhs_assc_core"/>
    <property type="match status" value="1"/>
</dbReference>
<dbReference type="Gene3D" id="2.60.40.10">
    <property type="entry name" value="Immunoglobulins"/>
    <property type="match status" value="1"/>
</dbReference>
<name>A0A445MU04_9BACT</name>